<dbReference type="InterPro" id="IPR021833">
    <property type="entry name" value="DUF3425"/>
</dbReference>
<gene>
    <name evidence="3" type="ORF">CCHLO57077_00016807</name>
</gene>
<evidence type="ECO:0000259" key="2">
    <source>
        <dbReference type="PROSITE" id="PS50217"/>
    </source>
</evidence>
<dbReference type="Gene3D" id="1.20.5.170">
    <property type="match status" value="1"/>
</dbReference>
<comment type="caution">
    <text evidence="3">The sequence shown here is derived from an EMBL/GenBank/DDBJ whole genome shotgun (WGS) entry which is preliminary data.</text>
</comment>
<proteinExistence type="predicted"/>
<evidence type="ECO:0000256" key="1">
    <source>
        <dbReference type="SAM" id="MobiDB-lite"/>
    </source>
</evidence>
<name>A0AA35Q9A0_9HYPO</name>
<feature type="domain" description="BZIP" evidence="2">
    <location>
        <begin position="26"/>
        <end position="93"/>
    </location>
</feature>
<dbReference type="Proteomes" id="UP001160390">
    <property type="component" value="Unassembled WGS sequence"/>
</dbReference>
<dbReference type="PROSITE" id="PS50217">
    <property type="entry name" value="BZIP"/>
    <property type="match status" value="1"/>
</dbReference>
<organism evidence="3 4">
    <name type="scientific">Clonostachys chloroleuca</name>
    <dbReference type="NCBI Taxonomy" id="1926264"/>
    <lineage>
        <taxon>Eukaryota</taxon>
        <taxon>Fungi</taxon>
        <taxon>Dikarya</taxon>
        <taxon>Ascomycota</taxon>
        <taxon>Pezizomycotina</taxon>
        <taxon>Sordariomycetes</taxon>
        <taxon>Hypocreomycetidae</taxon>
        <taxon>Hypocreales</taxon>
        <taxon>Bionectriaceae</taxon>
        <taxon>Clonostachys</taxon>
    </lineage>
</organism>
<feature type="compositionally biased region" description="Basic and acidic residues" evidence="1">
    <location>
        <begin position="291"/>
        <end position="308"/>
    </location>
</feature>
<feature type="compositionally biased region" description="Basic and acidic residues" evidence="1">
    <location>
        <begin position="318"/>
        <end position="349"/>
    </location>
</feature>
<keyword evidence="4" id="KW-1185">Reference proteome</keyword>
<feature type="region of interest" description="Disordered" evidence="1">
    <location>
        <begin position="1"/>
        <end position="50"/>
    </location>
</feature>
<dbReference type="PANTHER" id="PTHR37012:SF7">
    <property type="entry name" value="B-ZIP TRANSCRIPTION FACTOR (EUROFUNG)-RELATED"/>
    <property type="match status" value="1"/>
</dbReference>
<dbReference type="PANTHER" id="PTHR37012">
    <property type="entry name" value="B-ZIP TRANSCRIPTION FACTOR (EUROFUNG)-RELATED"/>
    <property type="match status" value="1"/>
</dbReference>
<dbReference type="InterPro" id="IPR046347">
    <property type="entry name" value="bZIP_sf"/>
</dbReference>
<dbReference type="Pfam" id="PF11905">
    <property type="entry name" value="DUF3425"/>
    <property type="match status" value="1"/>
</dbReference>
<dbReference type="EMBL" id="CABFNP030001276">
    <property type="protein sequence ID" value="CAI6095999.1"/>
    <property type="molecule type" value="Genomic_DNA"/>
</dbReference>
<evidence type="ECO:0000313" key="4">
    <source>
        <dbReference type="Proteomes" id="UP001160390"/>
    </source>
</evidence>
<protein>
    <recommendedName>
        <fullName evidence="2">BZIP domain-containing protein</fullName>
    </recommendedName>
</protein>
<feature type="compositionally biased region" description="Basic and acidic residues" evidence="1">
    <location>
        <begin position="14"/>
        <end position="36"/>
    </location>
</feature>
<dbReference type="InterPro" id="IPR004827">
    <property type="entry name" value="bZIP"/>
</dbReference>
<dbReference type="GO" id="GO:0003700">
    <property type="term" value="F:DNA-binding transcription factor activity"/>
    <property type="evidence" value="ECO:0007669"/>
    <property type="project" value="InterPro"/>
</dbReference>
<sequence length="575" mass="64617">MPRTPSLKASSGHGPRDDAAAARATPERRERKRQTDRVAQQQHRKRQKQYVEQLEEKLRVLQSSDESEVVRLGTENFRLRKELESLHSLFEELGSLVHRQQKMLSESILKQSASALDSEQGGPLEAPGASSAAILGHGNKQEFPTTASRRATDPMPESQLPAFGEGTEVMECLSNDLENQPLGFQDIADPLPEGLSEEHEIFPVQDFLITGTEGGMPSHSNSTLKDFPSPDHLYPWLDLIPSLGKGWFPEQSERLGGSRGIAQDNCALGRRIRTPEGPSGLFSHPLSEVPSDERRNQRQAENVRDLHPHNGFPASTSHRREEEPLQTRDSRRAWASESTSIHEHIQRKSQSHDGFAEVLQNYINHLGPSAMSLNLDASLWTGPKSVPVLLHPPLLGDEALHSIIDRARINMQSIGPPNLIDFLLDNPSNTLSMDLKEFLQPIKESRRTSEFLATYWVLYLFLRWYIIRDEESYQLLPAWLRPTYLQLSVSHPVAASCIAWPGLRDEFIRVSQTATQSVHSLSFEIGQYLSVNIDTKALDLGGGGPRMLASQITDLKNWTLDEEFFKRHPHLRAAV</sequence>
<reference evidence="3" key="1">
    <citation type="submission" date="2023-01" db="EMBL/GenBank/DDBJ databases">
        <authorList>
            <person name="Piombo E."/>
        </authorList>
    </citation>
    <scope>NUCLEOTIDE SEQUENCE</scope>
</reference>
<feature type="region of interest" description="Disordered" evidence="1">
    <location>
        <begin position="273"/>
        <end position="349"/>
    </location>
</feature>
<evidence type="ECO:0000313" key="3">
    <source>
        <dbReference type="EMBL" id="CAI6095999.1"/>
    </source>
</evidence>
<dbReference type="SMART" id="SM00338">
    <property type="entry name" value="BRLZ"/>
    <property type="match status" value="1"/>
</dbReference>
<dbReference type="AlphaFoldDB" id="A0AA35Q9A0"/>
<accession>A0AA35Q9A0</accession>
<dbReference type="SUPFAM" id="SSF57959">
    <property type="entry name" value="Leucine zipper domain"/>
    <property type="match status" value="1"/>
</dbReference>